<keyword evidence="2" id="KW-1185">Reference proteome</keyword>
<dbReference type="EMBL" id="ACJM01000005">
    <property type="protein sequence ID" value="EEG77820.1"/>
    <property type="molecule type" value="Genomic_DNA"/>
</dbReference>
<accession>C0GF60</accession>
<evidence type="ECO:0000313" key="2">
    <source>
        <dbReference type="Proteomes" id="UP000006443"/>
    </source>
</evidence>
<name>C0GF60_DETAL</name>
<sequence length="292" mass="34302">MGNNSEKARIKKPTTFGEQVNILKSRGLAIKDEERAIETLSRINYYRLSAYMLSYKADNKFYEGVSFDDVYSLYEFDKKLRSMIMGVLETIEVAFRTHISYIIAHKYGATGYENQENFRNTTHHSNMMQKIKEEIERSDEVFVQHHKSAYEGVFPVWVVIELTSFGLLSKIYNNMRDDDQNKIAGDYYNTKGEYVKSWLYALSVFRNICAHYGRLYDRRLKITPKLFRGDMKKGIKNDTVFSVLFITGRLLRNKSEWKNFVTNLTALIENTEQVDLKLMGFPDNWEEVLRTI</sequence>
<comment type="caution">
    <text evidence="1">The sequence shown here is derived from an EMBL/GenBank/DDBJ whole genome shotgun (WGS) entry which is preliminary data.</text>
</comment>
<evidence type="ECO:0000313" key="1">
    <source>
        <dbReference type="EMBL" id="EEG77820.1"/>
    </source>
</evidence>
<dbReference type="RefSeq" id="WP_008515642.1">
    <property type="nucleotide sequence ID" value="NZ_ACJM01000005.1"/>
</dbReference>
<dbReference type="Proteomes" id="UP000006443">
    <property type="component" value="Unassembled WGS sequence"/>
</dbReference>
<dbReference type="Pfam" id="PF07751">
    <property type="entry name" value="Abi_2"/>
    <property type="match status" value="1"/>
</dbReference>
<dbReference type="AlphaFoldDB" id="C0GF60"/>
<dbReference type="InterPro" id="IPR011664">
    <property type="entry name" value="Abi_system_AbiD/AbiF-like"/>
</dbReference>
<proteinExistence type="predicted"/>
<dbReference type="PIRSF" id="PIRSF034934">
    <property type="entry name" value="AbiF_AbiD"/>
    <property type="match status" value="1"/>
</dbReference>
<organism evidence="1 2">
    <name type="scientific">Dethiobacter alkaliphilus AHT 1</name>
    <dbReference type="NCBI Taxonomy" id="555088"/>
    <lineage>
        <taxon>Bacteria</taxon>
        <taxon>Bacillati</taxon>
        <taxon>Bacillota</taxon>
        <taxon>Dethiobacteria</taxon>
        <taxon>Dethiobacterales</taxon>
        <taxon>Dethiobacteraceae</taxon>
        <taxon>Dethiobacter</taxon>
    </lineage>
</organism>
<protein>
    <submittedName>
        <fullName evidence="1">Abi family protein</fullName>
    </submittedName>
</protein>
<dbReference type="eggNOG" id="COG4823">
    <property type="taxonomic scope" value="Bacteria"/>
</dbReference>
<dbReference type="InterPro" id="IPR017034">
    <property type="entry name" value="Abi_system_AbiD/AbiF"/>
</dbReference>
<reference evidence="1 2" key="1">
    <citation type="submission" date="2009-02" db="EMBL/GenBank/DDBJ databases">
        <title>Sequencing of the draft genome and assembly of Dethiobacter alkaliphilus AHT 1.</title>
        <authorList>
            <consortium name="US DOE Joint Genome Institute (JGI-PGF)"/>
            <person name="Lucas S."/>
            <person name="Copeland A."/>
            <person name="Lapidus A."/>
            <person name="Glavina del Rio T."/>
            <person name="Dalin E."/>
            <person name="Tice H."/>
            <person name="Bruce D."/>
            <person name="Goodwin L."/>
            <person name="Pitluck S."/>
            <person name="Larimer F."/>
            <person name="Land M.L."/>
            <person name="Hauser L."/>
            <person name="Muyzer G."/>
        </authorList>
    </citation>
    <scope>NUCLEOTIDE SEQUENCE [LARGE SCALE GENOMIC DNA]</scope>
    <source>
        <strain evidence="1 2">AHT 1</strain>
    </source>
</reference>
<gene>
    <name evidence="1" type="ORF">DealDRAFT_1119</name>
</gene>